<gene>
    <name evidence="6" type="ORF">AGRI_13136</name>
</gene>
<keyword evidence="4" id="KW-1133">Transmembrane helix</keyword>
<organism evidence="6 7">
    <name type="scientific">Alishewanella agri BL06</name>
    <dbReference type="NCBI Taxonomy" id="1195246"/>
    <lineage>
        <taxon>Bacteria</taxon>
        <taxon>Pseudomonadati</taxon>
        <taxon>Pseudomonadota</taxon>
        <taxon>Gammaproteobacteria</taxon>
        <taxon>Alteromonadales</taxon>
        <taxon>Alteromonadaceae</taxon>
        <taxon>Alishewanella</taxon>
    </lineage>
</organism>
<proteinExistence type="predicted"/>
<dbReference type="eggNOG" id="COG3706">
    <property type="taxonomic scope" value="Bacteria"/>
</dbReference>
<dbReference type="InterPro" id="IPR029787">
    <property type="entry name" value="Nucleotide_cyclase"/>
</dbReference>
<dbReference type="PROSITE" id="PS50887">
    <property type="entry name" value="GGDEF"/>
    <property type="match status" value="1"/>
</dbReference>
<comment type="catalytic activity">
    <reaction evidence="3">
        <text>2 GTP = 3',3'-c-di-GMP + 2 diphosphate</text>
        <dbReference type="Rhea" id="RHEA:24898"/>
        <dbReference type="ChEBI" id="CHEBI:33019"/>
        <dbReference type="ChEBI" id="CHEBI:37565"/>
        <dbReference type="ChEBI" id="CHEBI:58805"/>
        <dbReference type="EC" id="2.7.7.65"/>
    </reaction>
</comment>
<evidence type="ECO:0000256" key="3">
    <source>
        <dbReference type="ARBA" id="ARBA00034247"/>
    </source>
</evidence>
<dbReference type="InterPro" id="IPR000160">
    <property type="entry name" value="GGDEF_dom"/>
</dbReference>
<evidence type="ECO:0000256" key="2">
    <source>
        <dbReference type="ARBA" id="ARBA00012528"/>
    </source>
</evidence>
<dbReference type="GO" id="GO:0043709">
    <property type="term" value="P:cell adhesion involved in single-species biofilm formation"/>
    <property type="evidence" value="ECO:0007669"/>
    <property type="project" value="TreeGrafter"/>
</dbReference>
<feature type="transmembrane region" description="Helical" evidence="4">
    <location>
        <begin position="62"/>
        <end position="83"/>
    </location>
</feature>
<feature type="transmembrane region" description="Helical" evidence="4">
    <location>
        <begin position="186"/>
        <end position="210"/>
    </location>
</feature>
<evidence type="ECO:0000256" key="4">
    <source>
        <dbReference type="SAM" id="Phobius"/>
    </source>
</evidence>
<protein>
    <recommendedName>
        <fullName evidence="2">diguanylate cyclase</fullName>
        <ecNumber evidence="2">2.7.7.65</ecNumber>
    </recommendedName>
</protein>
<dbReference type="PATRIC" id="fig|1195246.3.peg.2609"/>
<dbReference type="GO" id="GO:0005886">
    <property type="term" value="C:plasma membrane"/>
    <property type="evidence" value="ECO:0007669"/>
    <property type="project" value="TreeGrafter"/>
</dbReference>
<dbReference type="InterPro" id="IPR050469">
    <property type="entry name" value="Diguanylate_Cyclase"/>
</dbReference>
<comment type="cofactor">
    <cofactor evidence="1">
        <name>Mg(2+)</name>
        <dbReference type="ChEBI" id="CHEBI:18420"/>
    </cofactor>
</comment>
<feature type="transmembrane region" description="Helical" evidence="4">
    <location>
        <begin position="36"/>
        <end position="56"/>
    </location>
</feature>
<name>I9P091_9ALTE</name>
<dbReference type="Proteomes" id="UP000035062">
    <property type="component" value="Unassembled WGS sequence"/>
</dbReference>
<evidence type="ECO:0000256" key="1">
    <source>
        <dbReference type="ARBA" id="ARBA00001946"/>
    </source>
</evidence>
<keyword evidence="4" id="KW-0472">Membrane</keyword>
<dbReference type="PANTHER" id="PTHR45138:SF9">
    <property type="entry name" value="DIGUANYLATE CYCLASE DGCM-RELATED"/>
    <property type="match status" value="1"/>
</dbReference>
<feature type="transmembrane region" description="Helical" evidence="4">
    <location>
        <begin position="121"/>
        <end position="140"/>
    </location>
</feature>
<evidence type="ECO:0000259" key="5">
    <source>
        <dbReference type="PROSITE" id="PS50887"/>
    </source>
</evidence>
<dbReference type="PANTHER" id="PTHR45138">
    <property type="entry name" value="REGULATORY COMPONENTS OF SENSORY TRANSDUCTION SYSTEM"/>
    <property type="match status" value="1"/>
</dbReference>
<dbReference type="EMBL" id="AKKU01000025">
    <property type="protein sequence ID" value="EIW88149.1"/>
    <property type="molecule type" value="Genomic_DNA"/>
</dbReference>
<dbReference type="EC" id="2.7.7.65" evidence="2"/>
<accession>I9P091</accession>
<dbReference type="SUPFAM" id="SSF55073">
    <property type="entry name" value="Nucleotide cyclase"/>
    <property type="match status" value="1"/>
</dbReference>
<feature type="domain" description="GGDEF" evidence="5">
    <location>
        <begin position="253"/>
        <end position="384"/>
    </location>
</feature>
<dbReference type="RefSeq" id="WP_008985411.1">
    <property type="nucleotide sequence ID" value="NZ_AKKU01000025.1"/>
</dbReference>
<dbReference type="AlphaFoldDB" id="I9P091"/>
<reference evidence="6 7" key="1">
    <citation type="journal article" date="2012" name="J. Bacteriol.">
        <title>Genome Sequence of Pectin-Degrading Alishewanella agri, Isolated from Landfill Soil.</title>
        <authorList>
            <person name="Kim J."/>
            <person name="Jung J."/>
            <person name="Sung J.S."/>
            <person name="Chun J."/>
            <person name="Park W."/>
        </authorList>
    </citation>
    <scope>NUCLEOTIDE SEQUENCE [LARGE SCALE GENOMIC DNA]</scope>
    <source>
        <strain evidence="6 7">BL06</strain>
    </source>
</reference>
<dbReference type="Pfam" id="PF00990">
    <property type="entry name" value="GGDEF"/>
    <property type="match status" value="1"/>
</dbReference>
<dbReference type="GO" id="GO:1902201">
    <property type="term" value="P:negative regulation of bacterial-type flagellum-dependent cell motility"/>
    <property type="evidence" value="ECO:0007669"/>
    <property type="project" value="TreeGrafter"/>
</dbReference>
<feature type="transmembrane region" description="Helical" evidence="4">
    <location>
        <begin position="6"/>
        <end position="24"/>
    </location>
</feature>
<evidence type="ECO:0000313" key="6">
    <source>
        <dbReference type="EMBL" id="EIW88149.1"/>
    </source>
</evidence>
<keyword evidence="7" id="KW-1185">Reference proteome</keyword>
<evidence type="ECO:0000313" key="7">
    <source>
        <dbReference type="Proteomes" id="UP000035062"/>
    </source>
</evidence>
<feature type="transmembrane region" description="Helical" evidence="4">
    <location>
        <begin position="95"/>
        <end position="115"/>
    </location>
</feature>
<comment type="caution">
    <text evidence="6">The sequence shown here is derived from an EMBL/GenBank/DDBJ whole genome shotgun (WGS) entry which is preliminary data.</text>
</comment>
<dbReference type="CDD" id="cd01949">
    <property type="entry name" value="GGDEF"/>
    <property type="match status" value="1"/>
</dbReference>
<dbReference type="FunFam" id="3.30.70.270:FF:000001">
    <property type="entry name" value="Diguanylate cyclase domain protein"/>
    <property type="match status" value="1"/>
</dbReference>
<dbReference type="NCBIfam" id="TIGR00254">
    <property type="entry name" value="GGDEF"/>
    <property type="match status" value="1"/>
</dbReference>
<sequence>MDLLTLTIVNAFIALVATAVLVLQDSADRQFRYQRYFVLAGLCMLLNASFSALRYAGYPLPYWLFPALTNSLSVGASLALAAGIHRHLQKPGKRLGLLLVFLLIFALHFVDAISSNLGYRMLLNIPIVLIVNLWCIAMLWQARHSELGKVYLAFMATFIFNILQFSARSIYLLLEQTQVVTANYSSLVHSIGFFCLTVFAILVFCCIIMLSHRQQKLMLQQLSERDALTGALNRRTLDLRLAAEFNRCRRKGSSLSLLLLDADHFKKINDTLGHAAGDQAVQHIAHIAEQQLRDYDLLFRFGGEEFLLCLPDTEHHIALQIAERLRQSIEKQRVQHTDQFTLTVSIGVASTPGATDWQSLLTQADQALYIAKSLGRNQVQSFSAVKSTQVATIPS</sequence>
<dbReference type="SMART" id="SM00267">
    <property type="entry name" value="GGDEF"/>
    <property type="match status" value="1"/>
</dbReference>
<keyword evidence="4" id="KW-0812">Transmembrane</keyword>
<feature type="transmembrane region" description="Helical" evidence="4">
    <location>
        <begin position="152"/>
        <end position="174"/>
    </location>
</feature>
<dbReference type="GO" id="GO:0052621">
    <property type="term" value="F:diguanylate cyclase activity"/>
    <property type="evidence" value="ECO:0007669"/>
    <property type="project" value="UniProtKB-EC"/>
</dbReference>
<dbReference type="Gene3D" id="3.30.70.270">
    <property type="match status" value="1"/>
</dbReference>
<dbReference type="STRING" id="1195246.AGRI_13136"/>
<dbReference type="InterPro" id="IPR043128">
    <property type="entry name" value="Rev_trsase/Diguanyl_cyclase"/>
</dbReference>